<comment type="catalytic activity">
    <reaction evidence="12">
        <text>dopamine + hexadecanoyl-CoA = N-hexadecanoyl-dopamine + CoA + H(+)</text>
        <dbReference type="Rhea" id="RHEA:51376"/>
        <dbReference type="ChEBI" id="CHEBI:15378"/>
        <dbReference type="ChEBI" id="CHEBI:57287"/>
        <dbReference type="ChEBI" id="CHEBI:57379"/>
        <dbReference type="ChEBI" id="CHEBI:59905"/>
        <dbReference type="ChEBI" id="CHEBI:134058"/>
    </reaction>
    <physiologicalReaction direction="left-to-right" evidence="12">
        <dbReference type="Rhea" id="RHEA:51377"/>
    </physiologicalReaction>
</comment>
<dbReference type="Gene3D" id="3.40.630.30">
    <property type="match status" value="2"/>
</dbReference>
<evidence type="ECO:0000313" key="15">
    <source>
        <dbReference type="EMBL" id="KAL1381808.1"/>
    </source>
</evidence>
<evidence type="ECO:0000256" key="12">
    <source>
        <dbReference type="ARBA" id="ARBA00052335"/>
    </source>
</evidence>
<evidence type="ECO:0000256" key="4">
    <source>
        <dbReference type="ARBA" id="ARBA00038182"/>
    </source>
</evidence>
<dbReference type="InterPro" id="IPR016181">
    <property type="entry name" value="Acyl_CoA_acyltransferase"/>
</dbReference>
<evidence type="ECO:0000313" key="16">
    <source>
        <dbReference type="Proteomes" id="UP001562425"/>
    </source>
</evidence>
<comment type="similarity">
    <text evidence="4">Belongs to the acetyltransferase family. AANAT subfamily.</text>
</comment>
<feature type="domain" description="N-acetyltransferase" evidence="14">
    <location>
        <begin position="212"/>
        <end position="404"/>
    </location>
</feature>
<dbReference type="Pfam" id="PF00583">
    <property type="entry name" value="Acetyltransf_1"/>
    <property type="match status" value="2"/>
</dbReference>
<evidence type="ECO:0000259" key="14">
    <source>
        <dbReference type="PROSITE" id="PS51186"/>
    </source>
</evidence>
<keyword evidence="2" id="KW-0012">Acyltransferase</keyword>
<evidence type="ECO:0000256" key="6">
    <source>
        <dbReference type="ARBA" id="ARBA00050189"/>
    </source>
</evidence>
<evidence type="ECO:0000256" key="2">
    <source>
        <dbReference type="ARBA" id="ARBA00023315"/>
    </source>
</evidence>
<comment type="catalytic activity">
    <reaction evidence="9">
        <text>dopamine + acetyl-CoA = N-acetyldopamine + CoA + H(+)</text>
        <dbReference type="Rhea" id="RHEA:51388"/>
        <dbReference type="ChEBI" id="CHEBI:15378"/>
        <dbReference type="ChEBI" id="CHEBI:57287"/>
        <dbReference type="ChEBI" id="CHEBI:57288"/>
        <dbReference type="ChEBI" id="CHEBI:59905"/>
        <dbReference type="ChEBI" id="CHEBI:125678"/>
    </reaction>
    <physiologicalReaction direction="left-to-right" evidence="9">
        <dbReference type="Rhea" id="RHEA:51389"/>
    </physiologicalReaction>
</comment>
<dbReference type="PROSITE" id="PS51186">
    <property type="entry name" value="GNAT"/>
    <property type="match status" value="2"/>
</dbReference>
<dbReference type="InterPro" id="IPR000182">
    <property type="entry name" value="GNAT_dom"/>
</dbReference>
<evidence type="ECO:0000256" key="10">
    <source>
        <dbReference type="ARBA" id="ARBA00051823"/>
    </source>
</evidence>
<reference evidence="15 16" key="1">
    <citation type="submission" date="2024-05" db="EMBL/GenBank/DDBJ databases">
        <title>Culex pipiens pipiens assembly and annotation.</title>
        <authorList>
            <person name="Alout H."/>
            <person name="Durand T."/>
        </authorList>
    </citation>
    <scope>NUCLEOTIDE SEQUENCE [LARGE SCALE GENOMIC DNA]</scope>
    <source>
        <strain evidence="15">HA-2024</strain>
        <tissue evidence="15">Whole body</tissue>
    </source>
</reference>
<proteinExistence type="inferred from homology"/>
<evidence type="ECO:0000256" key="1">
    <source>
        <dbReference type="ARBA" id="ARBA00022679"/>
    </source>
</evidence>
<dbReference type="FunFam" id="3.40.630.30:FF:000046">
    <property type="entry name" value="Dopamine N-acetyltransferase"/>
    <property type="match status" value="1"/>
</dbReference>
<protein>
    <recommendedName>
        <fullName evidence="5">aralkylamine N-acetyltransferase</fullName>
        <ecNumber evidence="5">2.3.1.87</ecNumber>
    </recommendedName>
</protein>
<accession>A0ABD1D015</accession>
<evidence type="ECO:0000256" key="5">
    <source>
        <dbReference type="ARBA" id="ARBA00039114"/>
    </source>
</evidence>
<comment type="catalytic activity">
    <reaction evidence="13">
        <text>serotonin + acetyl-CoA = N-acetylserotonin + CoA + H(+)</text>
        <dbReference type="Rhea" id="RHEA:25217"/>
        <dbReference type="ChEBI" id="CHEBI:15378"/>
        <dbReference type="ChEBI" id="CHEBI:17697"/>
        <dbReference type="ChEBI" id="CHEBI:57287"/>
        <dbReference type="ChEBI" id="CHEBI:57288"/>
        <dbReference type="ChEBI" id="CHEBI:350546"/>
        <dbReference type="EC" id="2.3.1.87"/>
    </reaction>
    <physiologicalReaction direction="left-to-right" evidence="13">
        <dbReference type="Rhea" id="RHEA:25218"/>
    </physiologicalReaction>
</comment>
<comment type="catalytic activity">
    <reaction evidence="10">
        <text>serotonin + (9Z)-octadecenoyl-CoA = N-(9Z-octadecenoyl)-serotonin + CoA + H(+)</text>
        <dbReference type="Rhea" id="RHEA:51392"/>
        <dbReference type="ChEBI" id="CHEBI:15378"/>
        <dbReference type="ChEBI" id="CHEBI:57287"/>
        <dbReference type="ChEBI" id="CHEBI:57387"/>
        <dbReference type="ChEBI" id="CHEBI:134064"/>
        <dbReference type="ChEBI" id="CHEBI:350546"/>
    </reaction>
    <physiologicalReaction direction="left-to-right" evidence="10">
        <dbReference type="Rhea" id="RHEA:51393"/>
    </physiologicalReaction>
</comment>
<dbReference type="EMBL" id="JBEHCU010008547">
    <property type="protein sequence ID" value="KAL1381808.1"/>
    <property type="molecule type" value="Genomic_DNA"/>
</dbReference>
<comment type="catalytic activity">
    <reaction evidence="8">
        <text>serotonin + (5Z,8Z,11Z,14Z)-eicosatetraenoyl-CoA = N-[(5Z,8Z,11Z,14Z)-eicosatetraenoyl]-serotonin + CoA + H(+)</text>
        <dbReference type="Rhea" id="RHEA:51396"/>
        <dbReference type="ChEBI" id="CHEBI:15378"/>
        <dbReference type="ChEBI" id="CHEBI:57287"/>
        <dbReference type="ChEBI" id="CHEBI:57368"/>
        <dbReference type="ChEBI" id="CHEBI:132255"/>
        <dbReference type="ChEBI" id="CHEBI:350546"/>
    </reaction>
    <physiologicalReaction direction="left-to-right" evidence="8">
        <dbReference type="Rhea" id="RHEA:51397"/>
    </physiologicalReaction>
</comment>
<name>A0ABD1D015_CULPP</name>
<dbReference type="PANTHER" id="PTHR20905:SF1">
    <property type="entry name" value="AT07410P-RELATED"/>
    <property type="match status" value="1"/>
</dbReference>
<comment type="catalytic activity">
    <reaction evidence="11">
        <text>serotonin + hexadecanoyl-CoA = N-hexadecanoyl-serotonin + CoA + H(+)</text>
        <dbReference type="Rhea" id="RHEA:51384"/>
        <dbReference type="ChEBI" id="CHEBI:15378"/>
        <dbReference type="ChEBI" id="CHEBI:57287"/>
        <dbReference type="ChEBI" id="CHEBI:57379"/>
        <dbReference type="ChEBI" id="CHEBI:134059"/>
        <dbReference type="ChEBI" id="CHEBI:350546"/>
    </reaction>
    <physiologicalReaction direction="left-to-right" evidence="11">
        <dbReference type="Rhea" id="RHEA:51385"/>
    </physiologicalReaction>
</comment>
<evidence type="ECO:0000256" key="7">
    <source>
        <dbReference type="ARBA" id="ARBA00050849"/>
    </source>
</evidence>
<organism evidence="15 16">
    <name type="scientific">Culex pipiens pipiens</name>
    <name type="common">Northern house mosquito</name>
    <dbReference type="NCBI Taxonomy" id="38569"/>
    <lineage>
        <taxon>Eukaryota</taxon>
        <taxon>Metazoa</taxon>
        <taxon>Ecdysozoa</taxon>
        <taxon>Arthropoda</taxon>
        <taxon>Hexapoda</taxon>
        <taxon>Insecta</taxon>
        <taxon>Pterygota</taxon>
        <taxon>Neoptera</taxon>
        <taxon>Endopterygota</taxon>
        <taxon>Diptera</taxon>
        <taxon>Nematocera</taxon>
        <taxon>Culicoidea</taxon>
        <taxon>Culicidae</taxon>
        <taxon>Culicinae</taxon>
        <taxon>Culicini</taxon>
        <taxon>Culex</taxon>
        <taxon>Culex</taxon>
    </lineage>
</organism>
<gene>
    <name evidence="15" type="ORF">pipiens_013330</name>
</gene>
<comment type="caution">
    <text evidence="15">The sequence shown here is derived from an EMBL/GenBank/DDBJ whole genome shotgun (WGS) entry which is preliminary data.</text>
</comment>
<evidence type="ECO:0000256" key="8">
    <source>
        <dbReference type="ARBA" id="ARBA00051284"/>
    </source>
</evidence>
<comment type="catalytic activity">
    <reaction evidence="6">
        <text>dopamine + (9Z)-octadecenoyl-CoA = N-(9Z-octadecanoyl)-dopamine + CoA + H(+)</text>
        <dbReference type="Rhea" id="RHEA:51380"/>
        <dbReference type="ChEBI" id="CHEBI:15378"/>
        <dbReference type="ChEBI" id="CHEBI:31883"/>
        <dbReference type="ChEBI" id="CHEBI:57287"/>
        <dbReference type="ChEBI" id="CHEBI:57387"/>
        <dbReference type="ChEBI" id="CHEBI:59905"/>
    </reaction>
    <physiologicalReaction direction="left-to-right" evidence="6">
        <dbReference type="Rhea" id="RHEA:51381"/>
    </physiologicalReaction>
</comment>
<sequence length="422" mass="46525">MCTTVEKLPNPSYRLATVADREDLRSALLRFFYPEEGLNVCYYGGSDAAPDDVEYYVNLIDEGCTELAIDQGTGQIVGFSIGGMVEAQSFTNSSVKTEKFADILKFLEFMAKNANLAKRFGVTHIYSIYAVGVDPRFRQQAIATALMENQFEMARKKGAALVSADTTGIKSAGLVKKLGMEVVFSIAFNDYRDEQIVEMATPATAAVPEMTVSYRLATEADREALREALLRYFYPEEGVNTCYNGSPEVAPDDVDFYVNLINEGCTTLAIEDGTGQIVGFCAGGMLNGDEAQNMATLAQTTETEKFADILRFLAFMAKQANIAERYGVSNIYYMYGVGVDHRYRQRSVASALMEQQFELARKLGAAVAYGDTTGVKSAGMCKKLGMEIVFSIAYNDYRDEKGRQVFVSSDPDLMVQTVVKRL</sequence>
<dbReference type="Proteomes" id="UP001562425">
    <property type="component" value="Unassembled WGS sequence"/>
</dbReference>
<dbReference type="PANTHER" id="PTHR20905">
    <property type="entry name" value="N-ACETYLTRANSFERASE-RELATED"/>
    <property type="match status" value="1"/>
</dbReference>
<feature type="domain" description="N-acetyltransferase" evidence="14">
    <location>
        <begin position="11"/>
        <end position="204"/>
    </location>
</feature>
<evidence type="ECO:0000256" key="13">
    <source>
        <dbReference type="ARBA" id="ARBA00052491"/>
    </source>
</evidence>
<comment type="catalytic activity">
    <reaction evidence="7">
        <text>serotonin + octadecanoyl-CoA = N-octadecanoyl-serotonin + CoA + H(+)</text>
        <dbReference type="Rhea" id="RHEA:51400"/>
        <dbReference type="ChEBI" id="CHEBI:15378"/>
        <dbReference type="ChEBI" id="CHEBI:57287"/>
        <dbReference type="ChEBI" id="CHEBI:57394"/>
        <dbReference type="ChEBI" id="CHEBI:134065"/>
        <dbReference type="ChEBI" id="CHEBI:350546"/>
    </reaction>
    <physiologicalReaction direction="left-to-right" evidence="7">
        <dbReference type="Rhea" id="RHEA:51401"/>
    </physiologicalReaction>
</comment>
<evidence type="ECO:0000256" key="3">
    <source>
        <dbReference type="ARBA" id="ARBA00037926"/>
    </source>
</evidence>
<dbReference type="AlphaFoldDB" id="A0ABD1D015"/>
<dbReference type="GO" id="GO:0004059">
    <property type="term" value="F:aralkylamine N-acetyltransferase activity"/>
    <property type="evidence" value="ECO:0007669"/>
    <property type="project" value="UniProtKB-EC"/>
</dbReference>
<evidence type="ECO:0000256" key="9">
    <source>
        <dbReference type="ARBA" id="ARBA00051711"/>
    </source>
</evidence>
<dbReference type="SUPFAM" id="SSF55729">
    <property type="entry name" value="Acyl-CoA N-acyltransferases (Nat)"/>
    <property type="match status" value="2"/>
</dbReference>
<comment type="pathway">
    <text evidence="3">Aromatic compound metabolism; melatonin biosynthesis; melatonin from serotonin: step 1/2.</text>
</comment>
<keyword evidence="16" id="KW-1185">Reference proteome</keyword>
<dbReference type="CDD" id="cd04301">
    <property type="entry name" value="NAT_SF"/>
    <property type="match status" value="1"/>
</dbReference>
<evidence type="ECO:0000256" key="11">
    <source>
        <dbReference type="ARBA" id="ARBA00052178"/>
    </source>
</evidence>
<keyword evidence="1" id="KW-0808">Transferase</keyword>
<dbReference type="EC" id="2.3.1.87" evidence="5"/>